<accession>A0AAN7DZ40</accession>
<feature type="region of interest" description="Disordered" evidence="2">
    <location>
        <begin position="609"/>
        <end position="636"/>
    </location>
</feature>
<feature type="region of interest" description="Disordered" evidence="2">
    <location>
        <begin position="839"/>
        <end position="867"/>
    </location>
</feature>
<protein>
    <recommendedName>
        <fullName evidence="3">Retrotransposon gag domain-containing protein</fullName>
    </recommendedName>
</protein>
<dbReference type="AlphaFoldDB" id="A0AAN7DZ40"/>
<feature type="region of interest" description="Disordered" evidence="2">
    <location>
        <begin position="47"/>
        <end position="74"/>
    </location>
</feature>
<dbReference type="InterPro" id="IPR021109">
    <property type="entry name" value="Peptidase_aspartic_dom_sf"/>
</dbReference>
<sequence>MAPQVTVYFHKLPATARGASGCRMTFTLGRPSVKLEVPNDERITNIQVSSTSKTSKKKRARKSAKAKKSQIEVSNVNDSNTMGIAPRHLLVQIMIGSIPITLGTTESVMVTSTEEKETSPTKTPKLKVTKKSIKASKKASSLKQKVTPQPKIMRPCILESASSKNDPIVRGQEVAMDIDASFETSSPTKPGPEENARSEENQTPKLFDHYPLTALCAEQSKRAKSNLEIQKWAFFSGYLLAKEEKFGFGTSSKHKNATEICEEVNKPSRPYLGPITRSKAHLMSQSIIDDSSNSSTSSDTEKIQSSIRNPLYGDLESIFQEEDFPKNLMDQFDKVLNITDESDSEYMPVLVTGTTSLEEQLQELQRKLIEKDAEIAALAARMASQASSSAQTHVPATEEGHTSSNSITQEELKSLIAEGIREFQASINPPVLGYRKPYPAHYDTIPFPTGYQKPNFEKFDGLTGSPQEHLAHFYSACGEFALSDALLIRQFVQSLKGSAFTWYTQLQPGSIHTWDDLQRAFLAQFVSSKKKVSIIDLADARQKSNESVNDFITRWRSLNLQCSEKLTEQSAVQMCSNNLLPEIATFIGTVEPQSFDALVSKASNVERQIARQKSTTQRGRNLEEKHTKGKMPQKKGEAMATFVNNGRQNGKGKEGSKKLTLEEKKKIKYSFHDDDVEGIFNELMKEKAIQLPEPKRPSEVDKINDPNYCRYHRIISHSLSECYVLKNIIQKMINDGEIEVDSSSRTSVAASNSISLLEEEPKSTLLSPLGEKSNDVEKIKKTPKSEPSNLPSLYELMTEAKLDCWDDSDRNEEEWQIYIGKRSKRVTKRPLPIIMPFEKPGVKIRGRKDSKKSKKKKRNTQRKSVSLEEEEYVQSERMPITLVEYLPKKFLRHHSENEIKEEVVQCCMVSVDDNEQEVNEVTLRLGRHFDEDLQLGKKFHNRPLYVKGTIGDAWVSRILLDYGSAVNLLPYKTLKAMGMKSRQLSPSNLTIQGFNQVGRRAMGTISLKVEIGELYSEALFHVIDVDTSYNVLLGRPWIHTYGIIGSTLHQCFKFCDKDGYVKKVYADPDPFMGEETMSKIQGLQVQKYQRHPRLSKLR</sequence>
<reference evidence="4 5" key="1">
    <citation type="journal article" date="2023" name="G3 (Bethesda)">
        <title>A haplotype-resolved chromosome-scale genome for Quercus rubra L. provides insights into the genetics of adaptive traits for red oak species.</title>
        <authorList>
            <person name="Kapoor B."/>
            <person name="Jenkins J."/>
            <person name="Schmutz J."/>
            <person name="Zhebentyayeva T."/>
            <person name="Kuelheim C."/>
            <person name="Coggeshall M."/>
            <person name="Heim C."/>
            <person name="Lasky J.R."/>
            <person name="Leites L."/>
            <person name="Islam-Faridi N."/>
            <person name="Romero-Severson J."/>
            <person name="DeLeo V.L."/>
            <person name="Lucas S.M."/>
            <person name="Lazic D."/>
            <person name="Gailing O."/>
            <person name="Carlson J."/>
            <person name="Staton M."/>
        </authorList>
    </citation>
    <scope>NUCLEOTIDE SEQUENCE [LARGE SCALE GENOMIC DNA]</scope>
    <source>
        <strain evidence="4">Pseudo-F2</strain>
    </source>
</reference>
<evidence type="ECO:0000256" key="1">
    <source>
        <dbReference type="SAM" id="Coils"/>
    </source>
</evidence>
<evidence type="ECO:0000313" key="4">
    <source>
        <dbReference type="EMBL" id="KAK4558624.1"/>
    </source>
</evidence>
<dbReference type="Gene3D" id="2.40.70.10">
    <property type="entry name" value="Acid Proteases"/>
    <property type="match status" value="1"/>
</dbReference>
<feature type="region of interest" description="Disordered" evidence="2">
    <location>
        <begin position="182"/>
        <end position="203"/>
    </location>
</feature>
<feature type="region of interest" description="Disordered" evidence="2">
    <location>
        <begin position="112"/>
        <end position="148"/>
    </location>
</feature>
<keyword evidence="5" id="KW-1185">Reference proteome</keyword>
<feature type="compositionally biased region" description="Polar residues" evidence="2">
    <location>
        <begin position="609"/>
        <end position="619"/>
    </location>
</feature>
<gene>
    <name evidence="4" type="ORF">RGQ29_008077</name>
</gene>
<keyword evidence="1" id="KW-0175">Coiled coil</keyword>
<feature type="region of interest" description="Disordered" evidence="2">
    <location>
        <begin position="386"/>
        <end position="408"/>
    </location>
</feature>
<name>A0AAN7DZ40_QUERU</name>
<evidence type="ECO:0000256" key="2">
    <source>
        <dbReference type="SAM" id="MobiDB-lite"/>
    </source>
</evidence>
<feature type="compositionally biased region" description="Basic residues" evidence="2">
    <location>
        <begin position="124"/>
        <end position="137"/>
    </location>
</feature>
<evidence type="ECO:0000313" key="5">
    <source>
        <dbReference type="Proteomes" id="UP001324115"/>
    </source>
</evidence>
<dbReference type="CDD" id="cd00303">
    <property type="entry name" value="retropepsin_like"/>
    <property type="match status" value="1"/>
</dbReference>
<organism evidence="4 5">
    <name type="scientific">Quercus rubra</name>
    <name type="common">Northern red oak</name>
    <name type="synonym">Quercus borealis</name>
    <dbReference type="NCBI Taxonomy" id="3512"/>
    <lineage>
        <taxon>Eukaryota</taxon>
        <taxon>Viridiplantae</taxon>
        <taxon>Streptophyta</taxon>
        <taxon>Embryophyta</taxon>
        <taxon>Tracheophyta</taxon>
        <taxon>Spermatophyta</taxon>
        <taxon>Magnoliopsida</taxon>
        <taxon>eudicotyledons</taxon>
        <taxon>Gunneridae</taxon>
        <taxon>Pentapetalae</taxon>
        <taxon>rosids</taxon>
        <taxon>fabids</taxon>
        <taxon>Fagales</taxon>
        <taxon>Fagaceae</taxon>
        <taxon>Quercus</taxon>
    </lineage>
</organism>
<feature type="compositionally biased region" description="Basic residues" evidence="2">
    <location>
        <begin position="842"/>
        <end position="861"/>
    </location>
</feature>
<evidence type="ECO:0000259" key="3">
    <source>
        <dbReference type="Pfam" id="PF03732"/>
    </source>
</evidence>
<dbReference type="PANTHER" id="PTHR33437:SF2">
    <property type="entry name" value="OS06G0361200 PROTEIN"/>
    <property type="match status" value="1"/>
</dbReference>
<comment type="caution">
    <text evidence="4">The sequence shown here is derived from an EMBL/GenBank/DDBJ whole genome shotgun (WGS) entry which is preliminary data.</text>
</comment>
<dbReference type="PANTHER" id="PTHR33437">
    <property type="entry name" value="OS06G0361200 PROTEIN"/>
    <property type="match status" value="1"/>
</dbReference>
<feature type="compositionally biased region" description="Basic and acidic residues" evidence="2">
    <location>
        <begin position="772"/>
        <end position="784"/>
    </location>
</feature>
<feature type="coiled-coil region" evidence="1">
    <location>
        <begin position="354"/>
        <end position="381"/>
    </location>
</feature>
<feature type="domain" description="Retrotransposon gag" evidence="3">
    <location>
        <begin position="491"/>
        <end position="577"/>
    </location>
</feature>
<dbReference type="InterPro" id="IPR005162">
    <property type="entry name" value="Retrotrans_gag_dom"/>
</dbReference>
<feature type="region of interest" description="Disordered" evidence="2">
    <location>
        <begin position="765"/>
        <end position="790"/>
    </location>
</feature>
<feature type="compositionally biased region" description="Basic and acidic residues" evidence="2">
    <location>
        <begin position="191"/>
        <end position="203"/>
    </location>
</feature>
<proteinExistence type="predicted"/>
<dbReference type="SUPFAM" id="SSF50630">
    <property type="entry name" value="Acid proteases"/>
    <property type="match status" value="1"/>
</dbReference>
<dbReference type="Proteomes" id="UP001324115">
    <property type="component" value="Unassembled WGS sequence"/>
</dbReference>
<feature type="compositionally biased region" description="Basic residues" evidence="2">
    <location>
        <begin position="54"/>
        <end position="68"/>
    </location>
</feature>
<dbReference type="EMBL" id="JAXUIC010000012">
    <property type="protein sequence ID" value="KAK4558624.1"/>
    <property type="molecule type" value="Genomic_DNA"/>
</dbReference>
<dbReference type="Pfam" id="PF03732">
    <property type="entry name" value="Retrotrans_gag"/>
    <property type="match status" value="1"/>
</dbReference>